<keyword evidence="1" id="KW-1133">Transmembrane helix</keyword>
<name>A0AAD6V5V8_9AGAR</name>
<dbReference type="Gene3D" id="1.20.1280.50">
    <property type="match status" value="1"/>
</dbReference>
<sequence length="432" mass="49040">GLAHYHLHRHLKVWCNFQPTEQSQETHSIYTIVRVLSTASDTTVTKGHQSISSQGANVTMPRSRVTLGDLPKELFLRIIVFVDGKTVVISCRLVCRSWKSAIDGSMELQLVIELWADGMVAGDLPDLTNAETLDALYERRRAWLGLNWSSRIELKVHPLHHAHRLTGGVFGQLWSTSFTATWLPSARNQTTRTSTIDFGVQRSQFVMDPTQDLVVFVYMAAYNVVNVDCRSLSSLEPYHLATLSVVLTYCGARREYIVAVALAGNILSVLFFEGLVLFNWREGTVLAVCPECFILHCINTVQGTDGDFPPVRPDSFSLVSPRAYILGYKKPQPRLEIWAFEGNIYNHIATLQLPELVRNVEDTSFTTYSTGFWAVPGAGRQFSKSNDERLFVVYFLSKHLFVHFRYLQRYLLNRDGPVVVPWNEWGPQHTRM</sequence>
<gene>
    <name evidence="3" type="ORF">GGX14DRAFT_647866</name>
</gene>
<evidence type="ECO:0000259" key="2">
    <source>
        <dbReference type="PROSITE" id="PS50181"/>
    </source>
</evidence>
<keyword evidence="1" id="KW-0472">Membrane</keyword>
<feature type="non-terminal residue" evidence="3">
    <location>
        <position position="432"/>
    </location>
</feature>
<feature type="domain" description="F-box" evidence="2">
    <location>
        <begin position="64"/>
        <end position="111"/>
    </location>
</feature>
<dbReference type="InterPro" id="IPR036047">
    <property type="entry name" value="F-box-like_dom_sf"/>
</dbReference>
<evidence type="ECO:0000256" key="1">
    <source>
        <dbReference type="SAM" id="Phobius"/>
    </source>
</evidence>
<organism evidence="3 4">
    <name type="scientific">Mycena pura</name>
    <dbReference type="NCBI Taxonomy" id="153505"/>
    <lineage>
        <taxon>Eukaryota</taxon>
        <taxon>Fungi</taxon>
        <taxon>Dikarya</taxon>
        <taxon>Basidiomycota</taxon>
        <taxon>Agaricomycotina</taxon>
        <taxon>Agaricomycetes</taxon>
        <taxon>Agaricomycetidae</taxon>
        <taxon>Agaricales</taxon>
        <taxon>Marasmiineae</taxon>
        <taxon>Mycenaceae</taxon>
        <taxon>Mycena</taxon>
    </lineage>
</organism>
<dbReference type="SUPFAM" id="SSF81383">
    <property type="entry name" value="F-box domain"/>
    <property type="match status" value="1"/>
</dbReference>
<dbReference type="AlphaFoldDB" id="A0AAD6V5V8"/>
<feature type="transmembrane region" description="Helical" evidence="1">
    <location>
        <begin position="256"/>
        <end position="278"/>
    </location>
</feature>
<comment type="caution">
    <text evidence="3">The sequence shown here is derived from an EMBL/GenBank/DDBJ whole genome shotgun (WGS) entry which is preliminary data.</text>
</comment>
<dbReference type="Proteomes" id="UP001219525">
    <property type="component" value="Unassembled WGS sequence"/>
</dbReference>
<dbReference type="EMBL" id="JARJCW010000049">
    <property type="protein sequence ID" value="KAJ7203761.1"/>
    <property type="molecule type" value="Genomic_DNA"/>
</dbReference>
<reference evidence="3" key="1">
    <citation type="submission" date="2023-03" db="EMBL/GenBank/DDBJ databases">
        <title>Massive genome expansion in bonnet fungi (Mycena s.s.) driven by repeated elements and novel gene families across ecological guilds.</title>
        <authorList>
            <consortium name="Lawrence Berkeley National Laboratory"/>
            <person name="Harder C.B."/>
            <person name="Miyauchi S."/>
            <person name="Viragh M."/>
            <person name="Kuo A."/>
            <person name="Thoen E."/>
            <person name="Andreopoulos B."/>
            <person name="Lu D."/>
            <person name="Skrede I."/>
            <person name="Drula E."/>
            <person name="Henrissat B."/>
            <person name="Morin E."/>
            <person name="Kohler A."/>
            <person name="Barry K."/>
            <person name="LaButti K."/>
            <person name="Morin E."/>
            <person name="Salamov A."/>
            <person name="Lipzen A."/>
            <person name="Mereny Z."/>
            <person name="Hegedus B."/>
            <person name="Baldrian P."/>
            <person name="Stursova M."/>
            <person name="Weitz H."/>
            <person name="Taylor A."/>
            <person name="Grigoriev I.V."/>
            <person name="Nagy L.G."/>
            <person name="Martin F."/>
            <person name="Kauserud H."/>
        </authorList>
    </citation>
    <scope>NUCLEOTIDE SEQUENCE</scope>
    <source>
        <strain evidence="3">9144</strain>
    </source>
</reference>
<keyword evidence="4" id="KW-1185">Reference proteome</keyword>
<keyword evidence="1" id="KW-0812">Transmembrane</keyword>
<proteinExistence type="predicted"/>
<evidence type="ECO:0000313" key="3">
    <source>
        <dbReference type="EMBL" id="KAJ7203761.1"/>
    </source>
</evidence>
<dbReference type="PROSITE" id="PS50181">
    <property type="entry name" value="FBOX"/>
    <property type="match status" value="1"/>
</dbReference>
<accession>A0AAD6V5V8</accession>
<evidence type="ECO:0000313" key="4">
    <source>
        <dbReference type="Proteomes" id="UP001219525"/>
    </source>
</evidence>
<protein>
    <recommendedName>
        <fullName evidence="2">F-box domain-containing protein</fullName>
    </recommendedName>
</protein>
<dbReference type="Pfam" id="PF00646">
    <property type="entry name" value="F-box"/>
    <property type="match status" value="1"/>
</dbReference>
<dbReference type="InterPro" id="IPR001810">
    <property type="entry name" value="F-box_dom"/>
</dbReference>
<feature type="non-terminal residue" evidence="3">
    <location>
        <position position="1"/>
    </location>
</feature>